<proteinExistence type="predicted"/>
<dbReference type="AlphaFoldDB" id="A0A166CQX3"/>
<organism evidence="2 3">
    <name type="scientific">Sistotremastrum suecicum HHB10207 ss-3</name>
    <dbReference type="NCBI Taxonomy" id="1314776"/>
    <lineage>
        <taxon>Eukaryota</taxon>
        <taxon>Fungi</taxon>
        <taxon>Dikarya</taxon>
        <taxon>Basidiomycota</taxon>
        <taxon>Agaricomycotina</taxon>
        <taxon>Agaricomycetes</taxon>
        <taxon>Sistotremastrales</taxon>
        <taxon>Sistotremastraceae</taxon>
        <taxon>Sistotremastrum</taxon>
    </lineage>
</organism>
<evidence type="ECO:0000313" key="2">
    <source>
        <dbReference type="EMBL" id="KZT37717.1"/>
    </source>
</evidence>
<feature type="region of interest" description="Disordered" evidence="1">
    <location>
        <begin position="1"/>
        <end position="35"/>
    </location>
</feature>
<name>A0A166CQX3_9AGAM</name>
<dbReference type="EMBL" id="KV428078">
    <property type="protein sequence ID" value="KZT37717.1"/>
    <property type="molecule type" value="Genomic_DNA"/>
</dbReference>
<reference evidence="2 3" key="1">
    <citation type="journal article" date="2016" name="Mol. Biol. Evol.">
        <title>Comparative Genomics of Early-Diverging Mushroom-Forming Fungi Provides Insights into the Origins of Lignocellulose Decay Capabilities.</title>
        <authorList>
            <person name="Nagy L.G."/>
            <person name="Riley R."/>
            <person name="Tritt A."/>
            <person name="Adam C."/>
            <person name="Daum C."/>
            <person name="Floudas D."/>
            <person name="Sun H."/>
            <person name="Yadav J.S."/>
            <person name="Pangilinan J."/>
            <person name="Larsson K.H."/>
            <person name="Matsuura K."/>
            <person name="Barry K."/>
            <person name="Labutti K."/>
            <person name="Kuo R."/>
            <person name="Ohm R.A."/>
            <person name="Bhattacharya S.S."/>
            <person name="Shirouzu T."/>
            <person name="Yoshinaga Y."/>
            <person name="Martin F.M."/>
            <person name="Grigoriev I.V."/>
            <person name="Hibbett D.S."/>
        </authorList>
    </citation>
    <scope>NUCLEOTIDE SEQUENCE [LARGE SCALE GENOMIC DNA]</scope>
    <source>
        <strain evidence="2 3">HHB10207 ss-3</strain>
    </source>
</reference>
<protein>
    <submittedName>
        <fullName evidence="2">Uncharacterized protein</fullName>
    </submittedName>
</protein>
<gene>
    <name evidence="2" type="ORF">SISSUDRAFT_1120151</name>
</gene>
<accession>A0A166CQX3</accession>
<evidence type="ECO:0000313" key="3">
    <source>
        <dbReference type="Proteomes" id="UP000076798"/>
    </source>
</evidence>
<evidence type="ECO:0000256" key="1">
    <source>
        <dbReference type="SAM" id="MobiDB-lite"/>
    </source>
</evidence>
<feature type="compositionally biased region" description="Polar residues" evidence="1">
    <location>
        <begin position="24"/>
        <end position="33"/>
    </location>
</feature>
<feature type="region of interest" description="Disordered" evidence="1">
    <location>
        <begin position="223"/>
        <end position="242"/>
    </location>
</feature>
<sequence length="242" mass="27206">MSKKRNKRKRNPSNPSPGQPHPEIQSSDQLPSTSHDDCCLGDLANSFYPDVLGIVVESSQYFVRALPKESNSDRLLPMVFKDGVLQMPHASQMGHGINHLKDSITSVCVQAKERDGHLLRDEEHLADDIAQIFNLVASQEVTAALAVFFGYHRHFVYVDRHGDNVPVDLTDLPKPILSQAFLAGSSYYLLQQRTIRSPFNLFEILLSLVVQEAIVTLREHENNFHTATRPRPPEPTFDLGID</sequence>
<dbReference type="Proteomes" id="UP000076798">
    <property type="component" value="Unassembled WGS sequence"/>
</dbReference>
<keyword evidence="3" id="KW-1185">Reference proteome</keyword>
<feature type="compositionally biased region" description="Basic residues" evidence="1">
    <location>
        <begin position="1"/>
        <end position="11"/>
    </location>
</feature>